<dbReference type="GO" id="GO:0090313">
    <property type="term" value="P:regulation of protein targeting to membrane"/>
    <property type="evidence" value="ECO:0007669"/>
    <property type="project" value="TreeGrafter"/>
</dbReference>
<dbReference type="EMBL" id="CP010777">
    <property type="protein sequence ID" value="AKQ46957.1"/>
    <property type="molecule type" value="Genomic_DNA"/>
</dbReference>
<dbReference type="RefSeq" id="WP_048922007.1">
    <property type="nucleotide sequence ID" value="NZ_CP010777.1"/>
</dbReference>
<gene>
    <name evidence="4" type="ORF">TH63_17030</name>
</gene>
<evidence type="ECO:0000256" key="1">
    <source>
        <dbReference type="SAM" id="MobiDB-lite"/>
    </source>
</evidence>
<keyword evidence="5" id="KW-1185">Reference proteome</keyword>
<keyword evidence="2" id="KW-0812">Transmembrane</keyword>
<evidence type="ECO:0000313" key="5">
    <source>
        <dbReference type="Proteomes" id="UP000036458"/>
    </source>
</evidence>
<evidence type="ECO:0000313" key="4">
    <source>
        <dbReference type="EMBL" id="AKQ46957.1"/>
    </source>
</evidence>
<name>A0A0H4VSK8_9BACT</name>
<dbReference type="AlphaFoldDB" id="A0A0H4VSK8"/>
<reference evidence="4 5" key="1">
    <citation type="submission" date="2015-01" db="EMBL/GenBank/DDBJ databases">
        <title>Rufibacter sp./DG31D/ whole genome sequencing.</title>
        <authorList>
            <person name="Kim M.K."/>
            <person name="Srinivasan S."/>
            <person name="Lee J.-J."/>
        </authorList>
    </citation>
    <scope>NUCLEOTIDE SEQUENCE [LARGE SCALE GENOMIC DNA]</scope>
    <source>
        <strain evidence="4 5">DG31D</strain>
    </source>
</reference>
<dbReference type="KEGG" id="ruf:TH63_17030"/>
<dbReference type="InterPro" id="IPR052894">
    <property type="entry name" value="AsmA-related"/>
</dbReference>
<evidence type="ECO:0000259" key="3">
    <source>
        <dbReference type="Pfam" id="PF05170"/>
    </source>
</evidence>
<protein>
    <recommendedName>
        <fullName evidence="3">AsmA domain-containing protein</fullName>
    </recommendedName>
</protein>
<dbReference type="Proteomes" id="UP000036458">
    <property type="component" value="Chromosome"/>
</dbReference>
<organism evidence="4 5">
    <name type="scientific">Rufibacter radiotolerans</name>
    <dbReference type="NCBI Taxonomy" id="1379910"/>
    <lineage>
        <taxon>Bacteria</taxon>
        <taxon>Pseudomonadati</taxon>
        <taxon>Bacteroidota</taxon>
        <taxon>Cytophagia</taxon>
        <taxon>Cytophagales</taxon>
        <taxon>Hymenobacteraceae</taxon>
        <taxon>Rufibacter</taxon>
    </lineage>
</organism>
<accession>A0A0H4VSK8</accession>
<dbReference type="PANTHER" id="PTHR30441:SF8">
    <property type="entry name" value="DUF748 DOMAIN-CONTAINING PROTEIN"/>
    <property type="match status" value="1"/>
</dbReference>
<dbReference type="PANTHER" id="PTHR30441">
    <property type="entry name" value="DUF748 DOMAIN-CONTAINING PROTEIN"/>
    <property type="match status" value="1"/>
</dbReference>
<evidence type="ECO:0000256" key="2">
    <source>
        <dbReference type="SAM" id="Phobius"/>
    </source>
</evidence>
<dbReference type="Pfam" id="PF05170">
    <property type="entry name" value="AsmA"/>
    <property type="match status" value="1"/>
</dbReference>
<feature type="domain" description="AsmA" evidence="3">
    <location>
        <begin position="5"/>
        <end position="199"/>
    </location>
</feature>
<dbReference type="STRING" id="1379910.TH63_17030"/>
<dbReference type="GO" id="GO:0005886">
    <property type="term" value="C:plasma membrane"/>
    <property type="evidence" value="ECO:0007669"/>
    <property type="project" value="TreeGrafter"/>
</dbReference>
<dbReference type="InterPro" id="IPR007844">
    <property type="entry name" value="AsmA"/>
</dbReference>
<proteinExistence type="predicted"/>
<feature type="transmembrane region" description="Helical" evidence="2">
    <location>
        <begin position="7"/>
        <end position="32"/>
    </location>
</feature>
<feature type="region of interest" description="Disordered" evidence="1">
    <location>
        <begin position="819"/>
        <end position="840"/>
    </location>
</feature>
<sequence length="840" mass="94220">MELRKKVARYLLGAVAGIFLLMLLVVGVLYFYQDKIIQLFLAEANQHIKTKVAVEKIEVTWWEQFPQIAISLQNVEITEAVPGSTRPLAKLKKIYSTFALWDLLGGSYQIREIHLEDGTVDVRVLPNGDVNYHFFQAADTTQGGKLSFDLQHLGLKRVHLVYADEHRSQRYEVQAHNLTAALEVEEPVITIKAKGDAFIHSLNVQGGEFLKQKEITLASQLAIHIQRKQISVQPSDIQIGKAVYQVGGEISFGKQTVLNMTAKGKNTDVQSVLALLPPRFTRQLAQYRSNGDIYFEGTVKGEVSSRRSPFIDIFFGARGASFYHPDYKEKLEALTLEGRFTNGVQHSSHTSLLELRNIKGKLRGKPFSGQVLYKNFADPYLQVQLKADVDVAHVLGLFPVAEIRSGSGQMQVELAFAGNIRAFKSNPSGAAIKADGEAVLRQVNLQFRKHPTAFRGLNGTFILRKNDVAVSDFSGRLGDSDFLVNGYFKNVLAWAFLKGQHLRIEADVTSRSMNLDQILAASEKVAAVTAQEEGKSAKSSAYAFNMPARLELDLNASIGRVQFRRFRGKQLHGQIRLKDKVLSTPNFALQAAGGSFKVRGSMDARNPRIKVSSTATLTDIKVDTLFYVFENFGQTFITQRHLHGDLSAQIDSDIYLDRQLTPLTNLVQAEIKMNLRNGQLLDFAPMQKLSAFIDRRELSNLRFSEIRNNFYIQGRTVYIPEMEIKSSATRLSSISVSGTHTFDQEMDYRVRIPLGRGPTKRDKDERFGVVAASTAPNPNLFLTIKGREGNFKVAYDQEKVKTKVAADLKQEKQELKQLIQQGGKKEEKKTVKPSTEYFDF</sequence>
<keyword evidence="2" id="KW-0472">Membrane</keyword>
<dbReference type="PATRIC" id="fig|1379910.4.peg.3711"/>
<dbReference type="OrthoDB" id="1489065at2"/>
<keyword evidence="2" id="KW-1133">Transmembrane helix</keyword>